<dbReference type="EMBL" id="BEYQ01000002">
    <property type="protein sequence ID" value="GBD51671.1"/>
    <property type="molecule type" value="Genomic_DNA"/>
</dbReference>
<dbReference type="SUPFAM" id="SSF54786">
    <property type="entry name" value="YcfA/nrd intein domain"/>
    <property type="match status" value="1"/>
</dbReference>
<dbReference type="InterPro" id="IPR038570">
    <property type="entry name" value="HicA_sf"/>
</dbReference>
<gene>
    <name evidence="8" type="ORF">BGM30_07640</name>
</gene>
<comment type="caution">
    <text evidence="8">The sequence shown here is derived from an EMBL/GenBank/DDBJ whole genome shotgun (WGS) entry which is preliminary data.</text>
</comment>
<sequence length="104" mass="11800">MTLRGVGFRLDNRIDTFSLNPNYEDTALRGDVIVLKSRIMKVKQVIKVLEADGWYLARTRGSHRQYKHPSKSGTVTVSGKSSVDVPIGTLKNIWRQAQIEEDKI</sequence>
<evidence type="ECO:0000313" key="8">
    <source>
        <dbReference type="EMBL" id="GBD51671.1"/>
    </source>
</evidence>
<protein>
    <submittedName>
        <fullName evidence="8">Uncharacterized protein</fullName>
    </submittedName>
</protein>
<dbReference type="Proteomes" id="UP000236321">
    <property type="component" value="Unassembled WGS sequence"/>
</dbReference>
<keyword evidence="7" id="KW-0346">Stress response</keyword>
<dbReference type="Gene3D" id="3.30.920.30">
    <property type="entry name" value="Hypothetical protein"/>
    <property type="match status" value="1"/>
</dbReference>
<evidence type="ECO:0000256" key="7">
    <source>
        <dbReference type="ARBA" id="ARBA00023016"/>
    </source>
</evidence>
<keyword evidence="2" id="KW-1277">Toxin-antitoxin system</keyword>
<dbReference type="GO" id="GO:0016787">
    <property type="term" value="F:hydrolase activity"/>
    <property type="evidence" value="ECO:0007669"/>
    <property type="project" value="UniProtKB-KW"/>
</dbReference>
<reference evidence="9" key="1">
    <citation type="submission" date="2017-12" db="EMBL/GenBank/DDBJ databases">
        <title>Improved Draft Genome Sequence of Microcystis aeruginosa NIES-298, a Microcystin-Producing Cyanobacterium from Lake Kasumigaura, Japan.</title>
        <authorList>
            <person name="Yamaguchi H."/>
            <person name="Suzuki S."/>
            <person name="Kawachi M."/>
        </authorList>
    </citation>
    <scope>NUCLEOTIDE SEQUENCE [LARGE SCALE GENOMIC DNA]</scope>
    <source>
        <strain evidence="9">NIES-298</strain>
    </source>
</reference>
<keyword evidence="5" id="KW-0378">Hydrolase</keyword>
<evidence type="ECO:0000256" key="6">
    <source>
        <dbReference type="ARBA" id="ARBA00022884"/>
    </source>
</evidence>
<evidence type="ECO:0000256" key="5">
    <source>
        <dbReference type="ARBA" id="ARBA00022801"/>
    </source>
</evidence>
<evidence type="ECO:0000256" key="2">
    <source>
        <dbReference type="ARBA" id="ARBA00022649"/>
    </source>
</evidence>
<keyword evidence="6" id="KW-0694">RNA-binding</keyword>
<comment type="similarity">
    <text evidence="1">Belongs to the HicA mRNA interferase family.</text>
</comment>
<evidence type="ECO:0000313" key="9">
    <source>
        <dbReference type="Proteomes" id="UP000236321"/>
    </source>
</evidence>
<dbReference type="AlphaFoldDB" id="A0A2H6BNB4"/>
<organism evidence="8 9">
    <name type="scientific">Microcystis aeruginosa NIES-298</name>
    <dbReference type="NCBI Taxonomy" id="449468"/>
    <lineage>
        <taxon>Bacteria</taxon>
        <taxon>Bacillati</taxon>
        <taxon>Cyanobacteriota</taxon>
        <taxon>Cyanophyceae</taxon>
        <taxon>Oscillatoriophycideae</taxon>
        <taxon>Chroococcales</taxon>
        <taxon>Microcystaceae</taxon>
        <taxon>Microcystis</taxon>
    </lineage>
</organism>
<evidence type="ECO:0000256" key="4">
    <source>
        <dbReference type="ARBA" id="ARBA00022759"/>
    </source>
</evidence>
<accession>A0A2H6BNB4</accession>
<dbReference type="GO" id="GO:0003729">
    <property type="term" value="F:mRNA binding"/>
    <property type="evidence" value="ECO:0007669"/>
    <property type="project" value="InterPro"/>
</dbReference>
<dbReference type="Pfam" id="PF07927">
    <property type="entry name" value="HicA_toxin"/>
    <property type="match status" value="1"/>
</dbReference>
<proteinExistence type="inferred from homology"/>
<keyword evidence="4" id="KW-0255">Endonuclease</keyword>
<dbReference type="PANTHER" id="PTHR34873">
    <property type="entry name" value="SSR1766 PROTEIN"/>
    <property type="match status" value="1"/>
</dbReference>
<dbReference type="InterPro" id="IPR012933">
    <property type="entry name" value="HicA_mRNA_interferase"/>
</dbReference>
<evidence type="ECO:0000256" key="1">
    <source>
        <dbReference type="ARBA" id="ARBA00006620"/>
    </source>
</evidence>
<evidence type="ECO:0000256" key="3">
    <source>
        <dbReference type="ARBA" id="ARBA00022722"/>
    </source>
</evidence>
<dbReference type="GO" id="GO:0004519">
    <property type="term" value="F:endonuclease activity"/>
    <property type="evidence" value="ECO:0007669"/>
    <property type="project" value="UniProtKB-KW"/>
</dbReference>
<name>A0A2H6BNB4_MICAE</name>
<dbReference type="PANTHER" id="PTHR34873:SF3">
    <property type="entry name" value="ADDICTION MODULE TOXIN, HICA FAMILY"/>
    <property type="match status" value="1"/>
</dbReference>
<keyword evidence="3" id="KW-0540">Nuclease</keyword>